<feature type="region of interest" description="Disordered" evidence="1">
    <location>
        <begin position="376"/>
        <end position="409"/>
    </location>
</feature>
<dbReference type="AlphaFoldDB" id="A0A7R9BWZ2"/>
<protein>
    <submittedName>
        <fullName evidence="2">Uncharacterized protein</fullName>
    </submittedName>
</protein>
<feature type="region of interest" description="Disordered" evidence="1">
    <location>
        <begin position="208"/>
        <end position="227"/>
    </location>
</feature>
<organism evidence="2">
    <name type="scientific">Notodromas monacha</name>
    <dbReference type="NCBI Taxonomy" id="399045"/>
    <lineage>
        <taxon>Eukaryota</taxon>
        <taxon>Metazoa</taxon>
        <taxon>Ecdysozoa</taxon>
        <taxon>Arthropoda</taxon>
        <taxon>Crustacea</taxon>
        <taxon>Oligostraca</taxon>
        <taxon>Ostracoda</taxon>
        <taxon>Podocopa</taxon>
        <taxon>Podocopida</taxon>
        <taxon>Cypridocopina</taxon>
        <taxon>Cypridoidea</taxon>
        <taxon>Cyprididae</taxon>
        <taxon>Notodromas</taxon>
    </lineage>
</organism>
<reference evidence="2" key="1">
    <citation type="submission" date="2020-11" db="EMBL/GenBank/DDBJ databases">
        <authorList>
            <person name="Tran Van P."/>
        </authorList>
    </citation>
    <scope>NUCLEOTIDE SEQUENCE</scope>
</reference>
<name>A0A7R9BWZ2_9CRUS</name>
<gene>
    <name evidence="2" type="ORF">NMOB1V02_LOCUS10391</name>
</gene>
<dbReference type="EMBL" id="OA886331">
    <property type="protein sequence ID" value="CAD7282770.1"/>
    <property type="molecule type" value="Genomic_DNA"/>
</dbReference>
<proteinExistence type="predicted"/>
<sequence length="589" mass="62593">MADAKNLSAYDAIRDTYATFGLFLLFAATTYTATTVASIDGVVHHGYHDGNSMRRSSVPLVVSITRGEECLSTILDNAGGCYDPGFLADPRGGAGLVYRAPCATRLRRMYRHNTAPSASAAVVHHDRRMLRHDNISSAGGAGGMLDNTGANYTCAPESCSRAVLDNLTKAFAQCVFNNIANCCSCIFHASQPRNCTPEEIAFAASAGGVKTAPPPTTTTTTGSRTPSVQRQTAVMQGTETAPGAVAAAAAAAVIQGPEAEASLWHPPPLSNGQRKFPAAPVQSPVDSALGVMAASGAAEYQAPSTPATSLNCVKAEGPAVGMIGDSASVFRDDDALMNNSTDVNATVVNLSKSEKSKYSSSQTSADNNKHAELLKKNHLMSSKHGKEVASDTSRNHAKLDTMSSGKHSHDDLMSKYSEFAAKFAEENGDISGTTDNNSSSSTTSTQNIETTIASDFLQYDSKMSNYPFFLDNPIPKMIPGSNKTSNSSTSMTFTTKNNHDITKNNMHGYPLKSAGFFPQKQHQGQLHGATKNTIPGANFLPLTNGGAKNLDDLKKTVGQQQLPMVLLRLMMAKVPVERNERNDDEKRPH</sequence>
<feature type="compositionally biased region" description="Low complexity" evidence="1">
    <location>
        <begin position="217"/>
        <end position="226"/>
    </location>
</feature>
<evidence type="ECO:0000313" key="2">
    <source>
        <dbReference type="EMBL" id="CAD7282770.1"/>
    </source>
</evidence>
<dbReference type="EMBL" id="CAJPEX010004294">
    <property type="protein sequence ID" value="CAG0922922.1"/>
    <property type="molecule type" value="Genomic_DNA"/>
</dbReference>
<dbReference type="Proteomes" id="UP000678499">
    <property type="component" value="Unassembled WGS sequence"/>
</dbReference>
<feature type="compositionally biased region" description="Basic and acidic residues" evidence="1">
    <location>
        <begin position="384"/>
        <end position="399"/>
    </location>
</feature>
<accession>A0A7R9BWZ2</accession>
<evidence type="ECO:0000313" key="3">
    <source>
        <dbReference type="Proteomes" id="UP000678499"/>
    </source>
</evidence>
<evidence type="ECO:0000256" key="1">
    <source>
        <dbReference type="SAM" id="MobiDB-lite"/>
    </source>
</evidence>
<keyword evidence="3" id="KW-1185">Reference proteome</keyword>